<proteinExistence type="inferred from homology"/>
<feature type="transmembrane region" description="Helical" evidence="7">
    <location>
        <begin position="1097"/>
        <end position="1119"/>
    </location>
</feature>
<dbReference type="InterPro" id="IPR056236">
    <property type="entry name" value="HMA_PCA1"/>
</dbReference>
<keyword evidence="2 7" id="KW-0812">Transmembrane</keyword>
<evidence type="ECO:0000259" key="9">
    <source>
        <dbReference type="PROSITE" id="PS50846"/>
    </source>
</evidence>
<dbReference type="Gene3D" id="3.30.70.100">
    <property type="match status" value="1"/>
</dbReference>
<dbReference type="PROSITE" id="PS50846">
    <property type="entry name" value="HMA_2"/>
    <property type="match status" value="1"/>
</dbReference>
<comment type="caution">
    <text evidence="10">The sequence shown here is derived from an EMBL/GenBank/DDBJ whole genome shotgun (WGS) entry which is preliminary data.</text>
</comment>
<reference evidence="11" key="1">
    <citation type="submission" date="2018-12" db="EMBL/GenBank/DDBJ databases">
        <title>The complete genome of Metarhizium rileyi, a key fungal pathogen of Lepidoptera.</title>
        <authorList>
            <person name="Binneck E."/>
            <person name="Lastra C.C.L."/>
            <person name="Sosa-Gomez D.R."/>
        </authorList>
    </citation>
    <scope>NUCLEOTIDE SEQUENCE [LARGE SCALE GENOMIC DNA]</scope>
    <source>
        <strain evidence="11">Cep018-CH2</strain>
    </source>
</reference>
<dbReference type="InterPro" id="IPR059000">
    <property type="entry name" value="ATPase_P-type_domA"/>
</dbReference>
<dbReference type="FunFam" id="2.70.150.10:FF:000002">
    <property type="entry name" value="Copper-transporting ATPase 1, putative"/>
    <property type="match status" value="1"/>
</dbReference>
<dbReference type="GO" id="GO:0016887">
    <property type="term" value="F:ATP hydrolysis activity"/>
    <property type="evidence" value="ECO:0007669"/>
    <property type="project" value="InterPro"/>
</dbReference>
<dbReference type="NCBIfam" id="TIGR01494">
    <property type="entry name" value="ATPase_P-type"/>
    <property type="match status" value="1"/>
</dbReference>
<dbReference type="PANTHER" id="PTHR46594:SF4">
    <property type="entry name" value="P-TYPE CATION-TRANSPORTING ATPASE"/>
    <property type="match status" value="1"/>
</dbReference>
<dbReference type="GO" id="GO:0016020">
    <property type="term" value="C:membrane"/>
    <property type="evidence" value="ECO:0007669"/>
    <property type="project" value="UniProtKB-SubCell"/>
</dbReference>
<dbReference type="GO" id="GO:0046872">
    <property type="term" value="F:metal ion binding"/>
    <property type="evidence" value="ECO:0007669"/>
    <property type="project" value="UniProtKB-KW"/>
</dbReference>
<feature type="transmembrane region" description="Helical" evidence="7">
    <location>
        <begin position="1070"/>
        <end position="1091"/>
    </location>
</feature>
<keyword evidence="4" id="KW-1278">Translocase</keyword>
<feature type="domain" description="HMA" evidence="9">
    <location>
        <begin position="321"/>
        <end position="388"/>
    </location>
</feature>
<dbReference type="GO" id="GO:0019829">
    <property type="term" value="F:ATPase-coupled monoatomic cation transmembrane transporter activity"/>
    <property type="evidence" value="ECO:0007669"/>
    <property type="project" value="InterPro"/>
</dbReference>
<feature type="compositionally biased region" description="Polar residues" evidence="8">
    <location>
        <begin position="236"/>
        <end position="254"/>
    </location>
</feature>
<dbReference type="InterPro" id="IPR008250">
    <property type="entry name" value="ATPase_P-typ_transduc_dom_A_sf"/>
</dbReference>
<dbReference type="InterPro" id="IPR006121">
    <property type="entry name" value="HMA_dom"/>
</dbReference>
<dbReference type="Pfam" id="PF24534">
    <property type="entry name" value="HMA_PCA1"/>
    <property type="match status" value="1"/>
</dbReference>
<evidence type="ECO:0000256" key="6">
    <source>
        <dbReference type="ARBA" id="ARBA00023136"/>
    </source>
</evidence>
<dbReference type="Gene3D" id="3.40.1110.10">
    <property type="entry name" value="Calcium-transporting ATPase, cytoplasmic domain N"/>
    <property type="match status" value="1"/>
</dbReference>
<dbReference type="CDD" id="cd00371">
    <property type="entry name" value="HMA"/>
    <property type="match status" value="1"/>
</dbReference>
<keyword evidence="7" id="KW-0547">Nucleotide-binding</keyword>
<organism evidence="10 11">
    <name type="scientific">Metarhizium rileyi (strain RCEF 4871)</name>
    <name type="common">Nomuraea rileyi</name>
    <dbReference type="NCBI Taxonomy" id="1649241"/>
    <lineage>
        <taxon>Eukaryota</taxon>
        <taxon>Fungi</taxon>
        <taxon>Dikarya</taxon>
        <taxon>Ascomycota</taxon>
        <taxon>Pezizomycotina</taxon>
        <taxon>Sordariomycetes</taxon>
        <taxon>Hypocreomycetidae</taxon>
        <taxon>Hypocreales</taxon>
        <taxon>Clavicipitaceae</taxon>
        <taxon>Metarhizium</taxon>
    </lineage>
</organism>
<dbReference type="GO" id="GO:0030003">
    <property type="term" value="P:intracellular monoatomic cation homeostasis"/>
    <property type="evidence" value="ECO:0007669"/>
    <property type="project" value="UniProtKB-ARBA"/>
</dbReference>
<dbReference type="Pfam" id="PF00702">
    <property type="entry name" value="Hydrolase"/>
    <property type="match status" value="1"/>
</dbReference>
<dbReference type="Pfam" id="PF00122">
    <property type="entry name" value="E1-E2_ATPase"/>
    <property type="match status" value="1"/>
</dbReference>
<dbReference type="InterPro" id="IPR027256">
    <property type="entry name" value="P-typ_ATPase_IB"/>
</dbReference>
<keyword evidence="7" id="KW-0067">ATP-binding</keyword>
<dbReference type="PANTHER" id="PTHR46594">
    <property type="entry name" value="P-TYPE CATION-TRANSPORTING ATPASE"/>
    <property type="match status" value="1"/>
</dbReference>
<dbReference type="SUPFAM" id="SSF55008">
    <property type="entry name" value="HMA, heavy metal-associated domain"/>
    <property type="match status" value="1"/>
</dbReference>
<evidence type="ECO:0000256" key="4">
    <source>
        <dbReference type="ARBA" id="ARBA00022967"/>
    </source>
</evidence>
<dbReference type="SFLD" id="SFLDS00003">
    <property type="entry name" value="Haloacid_Dehalogenase"/>
    <property type="match status" value="1"/>
</dbReference>
<dbReference type="InterPro" id="IPR036163">
    <property type="entry name" value="HMA_dom_sf"/>
</dbReference>
<feature type="transmembrane region" description="Helical" evidence="7">
    <location>
        <begin position="537"/>
        <end position="559"/>
    </location>
</feature>
<dbReference type="GO" id="GO:0005524">
    <property type="term" value="F:ATP binding"/>
    <property type="evidence" value="ECO:0007669"/>
    <property type="project" value="UniProtKB-UniRule"/>
</dbReference>
<dbReference type="SUPFAM" id="SSF81653">
    <property type="entry name" value="Calcium ATPase, transduction domain A"/>
    <property type="match status" value="1"/>
</dbReference>
<evidence type="ECO:0000256" key="7">
    <source>
        <dbReference type="RuleBase" id="RU362081"/>
    </source>
</evidence>
<dbReference type="AlphaFoldDB" id="A0A5C6GBC8"/>
<feature type="transmembrane region" description="Helical" evidence="7">
    <location>
        <begin position="759"/>
        <end position="789"/>
    </location>
</feature>
<feature type="transmembrane region" description="Helical" evidence="7">
    <location>
        <begin position="721"/>
        <end position="747"/>
    </location>
</feature>
<dbReference type="InterPro" id="IPR023299">
    <property type="entry name" value="ATPase_P-typ_cyto_dom_N"/>
</dbReference>
<evidence type="ECO:0000256" key="5">
    <source>
        <dbReference type="ARBA" id="ARBA00022989"/>
    </source>
</evidence>
<protein>
    <recommendedName>
        <fullName evidence="9">HMA domain-containing protein</fullName>
    </recommendedName>
</protein>
<dbReference type="InterPro" id="IPR044492">
    <property type="entry name" value="P_typ_ATPase_HD_dom"/>
</dbReference>
<comment type="subcellular location">
    <subcellularLocation>
        <location evidence="1 7">Membrane</location>
    </subcellularLocation>
</comment>
<keyword evidence="6 7" id="KW-0472">Membrane</keyword>
<feature type="transmembrane region" description="Helical" evidence="7">
    <location>
        <begin position="498"/>
        <end position="516"/>
    </location>
</feature>
<dbReference type="NCBIfam" id="TIGR01511">
    <property type="entry name" value="ATPase-IB1_Cu"/>
    <property type="match status" value="1"/>
</dbReference>
<name>A0A5C6GBC8_METRR</name>
<sequence length="1125" mass="120162">MASSCQDGCCGHGIVDPDTADNAADHPQACTDICCGEETALDDPEASPQRSKEELHGSLAEESVDDCCRPPLPSCGLGCCDSQQPVLLDKKMPKPRNSAGSPDICSSVKSDSETPDCCSGKPSPCCDESCLDRLALRECHCPTGQACRGQKHQACEQHRLSIRQQYRVRLEALGCICRALLALGKESCCDPRRSSTSARAKNSNLKRNPRREDSYSIATSCSGSISMRQSACKRGSGSQQYKAQHGSQSSAQPTRSDDPCCKPALQLPCKASLTAAIVIVGSGHDGCDDRLSSTEEQLVPPRRGAGTTLSKKLDAQKAHMEHVVLAVSGMTCTGCETKLNKTLGTVSGLKNLKTSLVLSRAEFDIDLNIVTSDYVLKHLERRTEFKCEVLTNNGSTLDLLVESPAMFMNQPWPDGVLDMAPVRRDTVKVVFDPHIIGARDLVERRWKDRVSLATAAEEPGLAAGRKHVSHLGYMTLLSAVLIIPVLVMAWAPLPERELVYGSASLVLATIVQAVIAGPFYPKALKALVFSRVIEMDLLIVLSTSAAYIFSVVSFGYLAAKKPLSTGQVFETSTLLVTLIMVGRYVAALARQKAVESISMRSLQAENVLLVVDGDASKTETVDARLLQYGDTFKVLPETRIPTDGFVLSGSSEVDESILTGESLPVEKSAASPVIAGTVNGSGTLTVRLSRLPSDNTIATIAAMVDEAKLSKPKMQELADKVATYFVPVVVGLTMITFAIWVAVGMAIQEKSGSEAAVQAITYAVTVLIVSCPCAVGLAVPMVIVIASGIAAEHGVIFKSANAIETARRTTHLVLDKTGTLTQGKLSVAAEKIPSDSQNLSLLLGLIADNKHPVSVAVANHLRSKNIVVSPVREVKSLVGKGVIGLAGDKTLRAGNSRWLDVSHDHTVQAFDAQEHTVFCFSVDGQLAATFGLKDSLRPDAQHVVRIFQQQGIPVHIVSGDGDGPIRSVASELGIPTSQTQSRSTPTDKQAYIKRLLEQNAETEKPVVVFCGDGANDAIAFAQATIGVHMHEGSHVAQSAADVVLMRPGLTGLVTMKDVSKASVRRINFNFTWALAYNTFAVLLAAGAFVNARIPPQYAGLGELVSVLPVISAAVLMRWAKIWRES</sequence>
<dbReference type="NCBIfam" id="TIGR01525">
    <property type="entry name" value="ATPase-IB_hvy"/>
    <property type="match status" value="1"/>
</dbReference>
<evidence type="ECO:0000256" key="2">
    <source>
        <dbReference type="ARBA" id="ARBA00022692"/>
    </source>
</evidence>
<dbReference type="Gene3D" id="3.40.50.1000">
    <property type="entry name" value="HAD superfamily/HAD-like"/>
    <property type="match status" value="1"/>
</dbReference>
<gene>
    <name evidence="10" type="ORF">ED733_006625</name>
</gene>
<keyword evidence="3 7" id="KW-0479">Metal-binding</keyword>
<comment type="similarity">
    <text evidence="7">Belongs to the cation transport ATPase (P-type) (TC 3.A.3) family. Type IB subfamily.</text>
</comment>
<accession>A0A5C6GBC8</accession>
<dbReference type="SUPFAM" id="SSF56784">
    <property type="entry name" value="HAD-like"/>
    <property type="match status" value="1"/>
</dbReference>
<evidence type="ECO:0000256" key="8">
    <source>
        <dbReference type="SAM" id="MobiDB-lite"/>
    </source>
</evidence>
<dbReference type="SUPFAM" id="SSF81665">
    <property type="entry name" value="Calcium ATPase, transmembrane domain M"/>
    <property type="match status" value="1"/>
</dbReference>
<dbReference type="InterPro" id="IPR036412">
    <property type="entry name" value="HAD-like_sf"/>
</dbReference>
<feature type="region of interest" description="Disordered" evidence="8">
    <location>
        <begin position="188"/>
        <end position="211"/>
    </location>
</feature>
<dbReference type="Proteomes" id="UP000317257">
    <property type="component" value="Unassembled WGS sequence"/>
</dbReference>
<dbReference type="InterPro" id="IPR001757">
    <property type="entry name" value="P_typ_ATPase"/>
</dbReference>
<evidence type="ECO:0000313" key="10">
    <source>
        <dbReference type="EMBL" id="TWU75062.1"/>
    </source>
</evidence>
<dbReference type="EMBL" id="SBHS01000009">
    <property type="protein sequence ID" value="TWU75062.1"/>
    <property type="molecule type" value="Genomic_DNA"/>
</dbReference>
<dbReference type="PRINTS" id="PR00119">
    <property type="entry name" value="CATATPASE"/>
</dbReference>
<feature type="transmembrane region" description="Helical" evidence="7">
    <location>
        <begin position="471"/>
        <end position="492"/>
    </location>
</feature>
<evidence type="ECO:0000256" key="1">
    <source>
        <dbReference type="ARBA" id="ARBA00004370"/>
    </source>
</evidence>
<dbReference type="InterPro" id="IPR023214">
    <property type="entry name" value="HAD_sf"/>
</dbReference>
<dbReference type="SFLD" id="SFLDG00002">
    <property type="entry name" value="C1.7:_P-type_atpase_like"/>
    <property type="match status" value="1"/>
</dbReference>
<dbReference type="Gene3D" id="2.70.150.10">
    <property type="entry name" value="Calcium-transporting ATPase, cytoplasmic transduction domain A"/>
    <property type="match status" value="1"/>
</dbReference>
<dbReference type="PROSITE" id="PS00154">
    <property type="entry name" value="ATPASE_E1_E2"/>
    <property type="match status" value="1"/>
</dbReference>
<evidence type="ECO:0000313" key="11">
    <source>
        <dbReference type="Proteomes" id="UP000317257"/>
    </source>
</evidence>
<feature type="region of interest" description="Disordered" evidence="8">
    <location>
        <begin position="236"/>
        <end position="259"/>
    </location>
</feature>
<dbReference type="Pfam" id="PF00403">
    <property type="entry name" value="HMA"/>
    <property type="match status" value="1"/>
</dbReference>
<keyword evidence="5 7" id="KW-1133">Transmembrane helix</keyword>
<evidence type="ECO:0000256" key="3">
    <source>
        <dbReference type="ARBA" id="ARBA00022723"/>
    </source>
</evidence>
<dbReference type="InterPro" id="IPR018303">
    <property type="entry name" value="ATPase_P-typ_P_site"/>
</dbReference>
<dbReference type="PRINTS" id="PR00120">
    <property type="entry name" value="HATPASE"/>
</dbReference>
<dbReference type="InterPro" id="IPR023298">
    <property type="entry name" value="ATPase_P-typ_TM_dom_sf"/>
</dbReference>
<dbReference type="SFLD" id="SFLDF00027">
    <property type="entry name" value="p-type_atpase"/>
    <property type="match status" value="1"/>
</dbReference>
<feature type="compositionally biased region" description="Polar residues" evidence="8">
    <location>
        <begin position="194"/>
        <end position="206"/>
    </location>
</feature>